<feature type="transmembrane region" description="Helical" evidence="1">
    <location>
        <begin position="38"/>
        <end position="58"/>
    </location>
</feature>
<keyword evidence="1" id="KW-1133">Transmembrane helix</keyword>
<evidence type="ECO:0000313" key="3">
    <source>
        <dbReference type="Proteomes" id="UP000367750"/>
    </source>
</evidence>
<keyword evidence="1" id="KW-0812">Transmembrane</keyword>
<protein>
    <submittedName>
        <fullName evidence="2">Pro-sigmaK processing inhibitor BofA</fullName>
    </submittedName>
</protein>
<dbReference type="RefSeq" id="WP_150458222.1">
    <property type="nucleotide sequence ID" value="NZ_VYKK01000014.1"/>
</dbReference>
<organism evidence="2 3">
    <name type="scientific">Paenibacillus spiritus</name>
    <dbReference type="NCBI Taxonomy" id="2496557"/>
    <lineage>
        <taxon>Bacteria</taxon>
        <taxon>Bacillati</taxon>
        <taxon>Bacillota</taxon>
        <taxon>Bacilli</taxon>
        <taxon>Bacillales</taxon>
        <taxon>Paenibacillaceae</taxon>
        <taxon>Paenibacillus</taxon>
    </lineage>
</organism>
<keyword evidence="1" id="KW-0472">Membrane</keyword>
<feature type="transmembrane region" description="Helical" evidence="1">
    <location>
        <begin position="65"/>
        <end position="86"/>
    </location>
</feature>
<dbReference type="Proteomes" id="UP000367750">
    <property type="component" value="Unassembled WGS sequence"/>
</dbReference>
<dbReference type="OrthoDB" id="2659295at2"/>
<dbReference type="Pfam" id="PF07441">
    <property type="entry name" value="BofA"/>
    <property type="match status" value="1"/>
</dbReference>
<gene>
    <name evidence="2" type="ORF">F4V43_10615</name>
</gene>
<dbReference type="EMBL" id="VYKK01000014">
    <property type="protein sequence ID" value="KAA9004626.1"/>
    <property type="molecule type" value="Genomic_DNA"/>
</dbReference>
<sequence>MKMLAWSVMLGAVLLLLVVVFRQKLGWRWLAPFSTHLIAAAVGLYLVDFAGLLGSVYIPLNPVTIGSVAVLGVPGLAMLVGLKITLFG</sequence>
<proteinExistence type="predicted"/>
<reference evidence="2 3" key="1">
    <citation type="submission" date="2019-09" db="EMBL/GenBank/DDBJ databases">
        <title>Bacillus ochoae sp. nov., Paenibacillus whitsoniae sp. nov., Paenibacillus spiritus sp. nov. Isolated from the Mars Exploration Rover during spacecraft assembly.</title>
        <authorList>
            <person name="Seuylemezian A."/>
            <person name="Vaishampayan P."/>
        </authorList>
    </citation>
    <scope>NUCLEOTIDE SEQUENCE [LARGE SCALE GENOMIC DNA]</scope>
    <source>
        <strain evidence="2 3">MER_111</strain>
    </source>
</reference>
<evidence type="ECO:0000256" key="1">
    <source>
        <dbReference type="SAM" id="Phobius"/>
    </source>
</evidence>
<keyword evidence="3" id="KW-1185">Reference proteome</keyword>
<comment type="caution">
    <text evidence="2">The sequence shown here is derived from an EMBL/GenBank/DDBJ whole genome shotgun (WGS) entry which is preliminary data.</text>
</comment>
<dbReference type="AlphaFoldDB" id="A0A5J5G964"/>
<dbReference type="InterPro" id="IPR010001">
    <property type="entry name" value="BofA"/>
</dbReference>
<accession>A0A5J5G964</accession>
<name>A0A5J5G964_9BACL</name>
<evidence type="ECO:0000313" key="2">
    <source>
        <dbReference type="EMBL" id="KAA9004626.1"/>
    </source>
</evidence>